<name>A0ABU3WVZ7_9NOCA</name>
<proteinExistence type="predicted"/>
<gene>
    <name evidence="2" type="ORF">F8M49_27295</name>
</gene>
<dbReference type="PANTHER" id="PTHR40050:SF1">
    <property type="entry name" value="INNER SPORE COAT PROTEIN H"/>
    <property type="match status" value="1"/>
</dbReference>
<keyword evidence="2" id="KW-0167">Capsid protein</keyword>
<keyword evidence="2" id="KW-0946">Virion</keyword>
<keyword evidence="3" id="KW-1185">Reference proteome</keyword>
<reference evidence="2 3" key="1">
    <citation type="submission" date="2019-10" db="EMBL/GenBank/DDBJ databases">
        <title>Draft Genome Assembly of Rhodococcus zopfii DSM44189.</title>
        <authorList>
            <person name="Sutton J.M."/>
            <person name="Akob D.M."/>
            <person name="Bushman T.J."/>
        </authorList>
    </citation>
    <scope>NUCLEOTIDE SEQUENCE [LARGE SCALE GENOMIC DNA]</scope>
    <source>
        <strain evidence="2 3">DSM 44189</strain>
    </source>
</reference>
<evidence type="ECO:0000256" key="1">
    <source>
        <dbReference type="SAM" id="MobiDB-lite"/>
    </source>
</evidence>
<dbReference type="PANTHER" id="PTHR40050">
    <property type="entry name" value="INNER SPORE COAT PROTEIN H"/>
    <property type="match status" value="1"/>
</dbReference>
<feature type="compositionally biased region" description="Low complexity" evidence="1">
    <location>
        <begin position="118"/>
        <end position="128"/>
    </location>
</feature>
<dbReference type="Proteomes" id="UP001275440">
    <property type="component" value="Unassembled WGS sequence"/>
</dbReference>
<protein>
    <submittedName>
        <fullName evidence="2">Spore coat protein CotH</fullName>
    </submittedName>
</protein>
<accession>A0ABU3WVZ7</accession>
<sequence>MFVAFVTTVGTVFGSARIRPYITGDAAIIASEITDNISGTVDLFDSSVQHDVSLEISDAEYEDMITSFQKTDEKKWILADLTIDGTFVNDVSVRLKGNSTLMGVRGDDAVPGGSGFQPPEGLEPPEGSELPEDFVPGHMGGMMSSASEDDPTSLPLLISFDENSSGRAYQGMTELSVRPGTPVLNEAMALSLTAETGQPTQRYAYTVYSINGSATTTRLLLEHPDDGYANSLFDGDGYLYKADASSRFEYVDDDQSSYADQFKQINAVGTGNLQPIVSFLKWLDTASSEEFDAHLGDWVDVESFARYVATQNLLVNGDDMAGPGQNYYLWFDLDTKKITVVSWDLNLAMQGDTSAGPHDSVGMMGRGGDGPGAGMPPPEVPTPPQDGGLPGMTMGNPLKTRFLDSDAFTAVYESAYWDLFEQMYGSGRAGELLDEIAATVPVSDGLTRETLQASVDSMRTWIDQRTDALVALRDQ</sequence>
<dbReference type="EMBL" id="WBMO01000005">
    <property type="protein sequence ID" value="MDV2478181.1"/>
    <property type="molecule type" value="Genomic_DNA"/>
</dbReference>
<organism evidence="2 3">
    <name type="scientific">Rhodococcus zopfii</name>
    <dbReference type="NCBI Taxonomy" id="43772"/>
    <lineage>
        <taxon>Bacteria</taxon>
        <taxon>Bacillati</taxon>
        <taxon>Actinomycetota</taxon>
        <taxon>Actinomycetes</taxon>
        <taxon>Mycobacteriales</taxon>
        <taxon>Nocardiaceae</taxon>
        <taxon>Rhodococcus</taxon>
    </lineage>
</organism>
<feature type="region of interest" description="Disordered" evidence="1">
    <location>
        <begin position="104"/>
        <end position="132"/>
    </location>
</feature>
<dbReference type="InterPro" id="IPR014867">
    <property type="entry name" value="Spore_coat_CotH_CotH2/3/7"/>
</dbReference>
<evidence type="ECO:0000313" key="2">
    <source>
        <dbReference type="EMBL" id="MDV2478181.1"/>
    </source>
</evidence>
<dbReference type="Pfam" id="PF08757">
    <property type="entry name" value="CotH"/>
    <property type="match status" value="1"/>
</dbReference>
<comment type="caution">
    <text evidence="2">The sequence shown here is derived from an EMBL/GenBank/DDBJ whole genome shotgun (WGS) entry which is preliminary data.</text>
</comment>
<evidence type="ECO:0000313" key="3">
    <source>
        <dbReference type="Proteomes" id="UP001275440"/>
    </source>
</evidence>